<reference evidence="1" key="1">
    <citation type="journal article" date="2021" name="Front. Microbiol.">
        <title>Comprehensive Comparative Genomics and Phenotyping of Methylobacterium Species.</title>
        <authorList>
            <person name="Alessa O."/>
            <person name="Ogura Y."/>
            <person name="Fujitani Y."/>
            <person name="Takami H."/>
            <person name="Hayashi T."/>
            <person name="Sahin N."/>
            <person name="Tani A."/>
        </authorList>
    </citation>
    <scope>NUCLEOTIDE SEQUENCE</scope>
    <source>
        <strain evidence="1">KCTC 52305</strain>
    </source>
</reference>
<reference evidence="1" key="2">
    <citation type="submission" date="2021-08" db="EMBL/GenBank/DDBJ databases">
        <authorList>
            <person name="Tani A."/>
            <person name="Ola A."/>
            <person name="Ogura Y."/>
            <person name="Katsura K."/>
            <person name="Hayashi T."/>
        </authorList>
    </citation>
    <scope>NUCLEOTIDE SEQUENCE</scope>
    <source>
        <strain evidence="1">KCTC 52305</strain>
    </source>
</reference>
<evidence type="ECO:0000313" key="1">
    <source>
        <dbReference type="EMBL" id="GJD51270.1"/>
    </source>
</evidence>
<keyword evidence="2" id="KW-1185">Reference proteome</keyword>
<gene>
    <name evidence="1" type="ORF">OPKNFCMD_4023</name>
</gene>
<dbReference type="RefSeq" id="WP_128566091.1">
    <property type="nucleotide sequence ID" value="NZ_BPQH01000012.1"/>
</dbReference>
<organism evidence="1 2">
    <name type="scientific">Methylobacterium crusticola</name>
    <dbReference type="NCBI Taxonomy" id="1697972"/>
    <lineage>
        <taxon>Bacteria</taxon>
        <taxon>Pseudomonadati</taxon>
        <taxon>Pseudomonadota</taxon>
        <taxon>Alphaproteobacteria</taxon>
        <taxon>Hyphomicrobiales</taxon>
        <taxon>Methylobacteriaceae</taxon>
        <taxon>Methylobacterium</taxon>
    </lineage>
</organism>
<sequence>MGTFYLHVHGKNYHHRDKIGHTIDHDCEIIPLIQYISTQIVNRTKDRQIWRDLIVHAQDRQRNINLYFPVCRFANDAAHAQTAVQI</sequence>
<evidence type="ECO:0000313" key="2">
    <source>
        <dbReference type="Proteomes" id="UP001055167"/>
    </source>
</evidence>
<dbReference type="Proteomes" id="UP001055167">
    <property type="component" value="Unassembled WGS sequence"/>
</dbReference>
<dbReference type="EMBL" id="BPQH01000012">
    <property type="protein sequence ID" value="GJD51270.1"/>
    <property type="molecule type" value="Genomic_DNA"/>
</dbReference>
<accession>A0ABQ4R0R6</accession>
<name>A0ABQ4R0R6_9HYPH</name>
<protein>
    <submittedName>
        <fullName evidence="1">Uncharacterized protein</fullName>
    </submittedName>
</protein>
<proteinExistence type="predicted"/>
<comment type="caution">
    <text evidence="1">The sequence shown here is derived from an EMBL/GenBank/DDBJ whole genome shotgun (WGS) entry which is preliminary data.</text>
</comment>